<evidence type="ECO:0000313" key="7">
    <source>
        <dbReference type="EMBL" id="KAH6594155.1"/>
    </source>
</evidence>
<sequence>MMNSSPQRTVLHIARHADMTQPLQWQVKDKLSQKCGPHATVYLINGDRYIGDWKDNKRHGKGMQFYKQSGNVYEGEWENDQRHGFGTLSIPITATLSINDMGSIQPRSSTRSSAALPGDSMFASSSSKKPTVDDTRVGLRKVYAGAWEKDKRHGVGTFFYDAGNVYEGSWVSNQREGWGRMMYADQSVYEGEWHAEHRHGQGILQLANGDRYEGMWLQNEKEGPGKFIYRTKRQIYEGEWTMGMPKCGALKDLPPLPGQQARLHPLPPVMLSDPAEILNTERQQIYTERMQRMMGDP</sequence>
<evidence type="ECO:0000256" key="3">
    <source>
        <dbReference type="ARBA" id="ARBA00023329"/>
    </source>
</evidence>
<dbReference type="EMBL" id="JAFCIX010000339">
    <property type="protein sequence ID" value="KAH6594155.1"/>
    <property type="molecule type" value="Genomic_DNA"/>
</dbReference>
<dbReference type="PANTHER" id="PTHR46511">
    <property type="entry name" value="MORN REPEAT-CONTAINING PROTEIN 3"/>
    <property type="match status" value="1"/>
</dbReference>
<evidence type="ECO:0000256" key="4">
    <source>
        <dbReference type="ARBA" id="ARBA00039854"/>
    </source>
</evidence>
<keyword evidence="8" id="KW-1185">Reference proteome</keyword>
<protein>
    <recommendedName>
        <fullName evidence="4">MORN repeat-containing protein 3</fullName>
    </recommendedName>
</protein>
<name>A0ABQ8FBU2_9FUNG</name>
<dbReference type="Gene3D" id="2.20.110.10">
    <property type="entry name" value="Histone H3 K4-specific methyltransferase SET7/9 N-terminal domain"/>
    <property type="match status" value="3"/>
</dbReference>
<dbReference type="PANTHER" id="PTHR46511:SF1">
    <property type="entry name" value="MORN REPEAT-CONTAINING PROTEIN 3"/>
    <property type="match status" value="1"/>
</dbReference>
<keyword evidence="2" id="KW-0677">Repeat</keyword>
<dbReference type="Proteomes" id="UP001648503">
    <property type="component" value="Unassembled WGS sequence"/>
</dbReference>
<evidence type="ECO:0000256" key="5">
    <source>
        <dbReference type="ARBA" id="ARBA00045851"/>
    </source>
</evidence>
<feature type="compositionally biased region" description="Polar residues" evidence="6">
    <location>
        <begin position="103"/>
        <end position="113"/>
    </location>
</feature>
<reference evidence="7 8" key="1">
    <citation type="submission" date="2021-02" db="EMBL/GenBank/DDBJ databases">
        <title>Variation within the Batrachochytrium salamandrivorans European outbreak.</title>
        <authorList>
            <person name="Kelly M."/>
            <person name="Pasmans F."/>
            <person name="Shea T.P."/>
            <person name="Munoz J.F."/>
            <person name="Carranza S."/>
            <person name="Cuomo C.A."/>
            <person name="Martel A."/>
        </authorList>
    </citation>
    <scope>NUCLEOTIDE SEQUENCE [LARGE SCALE GENOMIC DNA]</scope>
    <source>
        <strain evidence="7 8">AMFP18/2</strain>
    </source>
</reference>
<dbReference type="SMART" id="SM00698">
    <property type="entry name" value="MORN"/>
    <property type="match status" value="6"/>
</dbReference>
<dbReference type="SUPFAM" id="SSF82185">
    <property type="entry name" value="Histone H3 K4-specific methyltransferase SET7/9 N-terminal domain"/>
    <property type="match status" value="2"/>
</dbReference>
<proteinExistence type="predicted"/>
<comment type="subcellular location">
    <subcellularLocation>
        <location evidence="1">Cytoplasmic vesicle</location>
        <location evidence="1">Secretory vesicle</location>
        <location evidence="1">Acrosome</location>
    </subcellularLocation>
</comment>
<evidence type="ECO:0000313" key="8">
    <source>
        <dbReference type="Proteomes" id="UP001648503"/>
    </source>
</evidence>
<accession>A0ABQ8FBU2</accession>
<keyword evidence="3" id="KW-0968">Cytoplasmic vesicle</keyword>
<organism evidence="7 8">
    <name type="scientific">Batrachochytrium salamandrivorans</name>
    <dbReference type="NCBI Taxonomy" id="1357716"/>
    <lineage>
        <taxon>Eukaryota</taxon>
        <taxon>Fungi</taxon>
        <taxon>Fungi incertae sedis</taxon>
        <taxon>Chytridiomycota</taxon>
        <taxon>Chytridiomycota incertae sedis</taxon>
        <taxon>Chytridiomycetes</taxon>
        <taxon>Rhizophydiales</taxon>
        <taxon>Rhizophydiales incertae sedis</taxon>
        <taxon>Batrachochytrium</taxon>
    </lineage>
</organism>
<comment type="caution">
    <text evidence="7">The sequence shown here is derived from an EMBL/GenBank/DDBJ whole genome shotgun (WGS) entry which is preliminary data.</text>
</comment>
<evidence type="ECO:0000256" key="2">
    <source>
        <dbReference type="ARBA" id="ARBA00022737"/>
    </source>
</evidence>
<evidence type="ECO:0000256" key="1">
    <source>
        <dbReference type="ARBA" id="ARBA00004218"/>
    </source>
</evidence>
<dbReference type="InterPro" id="IPR052472">
    <property type="entry name" value="MORN3"/>
</dbReference>
<gene>
    <name evidence="7" type="ORF">BASA50_006852</name>
</gene>
<evidence type="ECO:0000256" key="6">
    <source>
        <dbReference type="SAM" id="MobiDB-lite"/>
    </source>
</evidence>
<dbReference type="InterPro" id="IPR003409">
    <property type="entry name" value="MORN"/>
</dbReference>
<dbReference type="Pfam" id="PF02493">
    <property type="entry name" value="MORN"/>
    <property type="match status" value="7"/>
</dbReference>
<comment type="function">
    <text evidence="5">Assembles a suppression complex (suppresome) by tethering SIRT1 and MDM2 to regulate composite modifications of p53/TP53. Confers both deacetylation-mediated functional inactivation, by SIRT1, and ubiquitination-dependent degradation, by MDM2, of p53/TP53, promoting a proliferative and cell survival behaviors. May play a role in the regulation of spermatogenesis.</text>
</comment>
<feature type="region of interest" description="Disordered" evidence="6">
    <location>
        <begin position="103"/>
        <end position="129"/>
    </location>
</feature>